<dbReference type="SMART" id="SM00448">
    <property type="entry name" value="REC"/>
    <property type="match status" value="1"/>
</dbReference>
<dbReference type="PRINTS" id="PR00344">
    <property type="entry name" value="BCTRLSENSOR"/>
</dbReference>
<evidence type="ECO:0000256" key="3">
    <source>
        <dbReference type="ARBA" id="ARBA00022553"/>
    </source>
</evidence>
<feature type="domain" description="Histidine kinase" evidence="5">
    <location>
        <begin position="170"/>
        <end position="387"/>
    </location>
</feature>
<name>A0ABY1QR05_9SPHN</name>
<sequence>MLPLKVDLASSSHELVRVMLVADRPASLRSLEGILSLDNVALITASSPQEALHLLKEHEIAVAVLDVEEQGTGSFEIAERMRADDGLGRVPIIFITHGDADNFRRFRGYEAGAVDYIQKPVVADALRVKTEVFCDLHRQRCQIEAQRAELAATAKALHEADARKDRFLAVLAHELRNPVAALMSGLDLLGRPRGIERADEIRAQMSRLLFHLSRMVEDLLDVARVSEGKLSLRLERMDLRLILTSAVEGSQHNIQAAGHTLVVDFPAEPIMIEADHTRLAQVVANLLNNAAKYTPSGGKITLSTQVTGRDVEIRVSDNGVGIPEAMLPHIFGMFIQVDGHQARAQGGLGIGLALVRQLVALHGGTIRVESEGEGKGSTFIVTLALSRVV</sequence>
<evidence type="ECO:0000259" key="5">
    <source>
        <dbReference type="PROSITE" id="PS50109"/>
    </source>
</evidence>
<keyword evidence="3 4" id="KW-0597">Phosphoprotein</keyword>
<dbReference type="PROSITE" id="PS50109">
    <property type="entry name" value="HIS_KIN"/>
    <property type="match status" value="1"/>
</dbReference>
<dbReference type="Pfam" id="PF02518">
    <property type="entry name" value="HATPase_c"/>
    <property type="match status" value="1"/>
</dbReference>
<dbReference type="SUPFAM" id="SSF55874">
    <property type="entry name" value="ATPase domain of HSP90 chaperone/DNA topoisomerase II/histidine kinase"/>
    <property type="match status" value="1"/>
</dbReference>
<dbReference type="PANTHER" id="PTHR43547:SF2">
    <property type="entry name" value="HYBRID SIGNAL TRANSDUCTION HISTIDINE KINASE C"/>
    <property type="match status" value="1"/>
</dbReference>
<dbReference type="Gene3D" id="3.40.50.2300">
    <property type="match status" value="1"/>
</dbReference>
<dbReference type="GO" id="GO:0016301">
    <property type="term" value="F:kinase activity"/>
    <property type="evidence" value="ECO:0007669"/>
    <property type="project" value="UniProtKB-KW"/>
</dbReference>
<keyword evidence="7" id="KW-0418">Kinase</keyword>
<dbReference type="PANTHER" id="PTHR43547">
    <property type="entry name" value="TWO-COMPONENT HISTIDINE KINASE"/>
    <property type="match status" value="1"/>
</dbReference>
<protein>
    <recommendedName>
        <fullName evidence="2">histidine kinase</fullName>
        <ecNumber evidence="2">2.7.13.3</ecNumber>
    </recommendedName>
</protein>
<dbReference type="InterPro" id="IPR001789">
    <property type="entry name" value="Sig_transdc_resp-reg_receiver"/>
</dbReference>
<comment type="catalytic activity">
    <reaction evidence="1">
        <text>ATP + protein L-histidine = ADP + protein N-phospho-L-histidine.</text>
        <dbReference type="EC" id="2.7.13.3"/>
    </reaction>
</comment>
<dbReference type="InterPro" id="IPR005467">
    <property type="entry name" value="His_kinase_dom"/>
</dbReference>
<dbReference type="Proteomes" id="UP001157910">
    <property type="component" value="Unassembled WGS sequence"/>
</dbReference>
<dbReference type="SUPFAM" id="SSF52172">
    <property type="entry name" value="CheY-like"/>
    <property type="match status" value="1"/>
</dbReference>
<comment type="caution">
    <text evidence="7">The sequence shown here is derived from an EMBL/GenBank/DDBJ whole genome shotgun (WGS) entry which is preliminary data.</text>
</comment>
<dbReference type="EC" id="2.7.13.3" evidence="2"/>
<evidence type="ECO:0000313" key="7">
    <source>
        <dbReference type="EMBL" id="SMP75411.1"/>
    </source>
</evidence>
<dbReference type="SUPFAM" id="SSF47384">
    <property type="entry name" value="Homodimeric domain of signal transducing histidine kinase"/>
    <property type="match status" value="1"/>
</dbReference>
<dbReference type="InterPro" id="IPR003661">
    <property type="entry name" value="HisK_dim/P_dom"/>
</dbReference>
<evidence type="ECO:0000256" key="4">
    <source>
        <dbReference type="PROSITE-ProRule" id="PRU00169"/>
    </source>
</evidence>
<dbReference type="Pfam" id="PF00072">
    <property type="entry name" value="Response_reg"/>
    <property type="match status" value="1"/>
</dbReference>
<gene>
    <name evidence="7" type="ORF">SAMN06296065_10852</name>
</gene>
<keyword evidence="8" id="KW-1185">Reference proteome</keyword>
<evidence type="ECO:0000256" key="1">
    <source>
        <dbReference type="ARBA" id="ARBA00000085"/>
    </source>
</evidence>
<dbReference type="SMART" id="SM00388">
    <property type="entry name" value="HisKA"/>
    <property type="match status" value="1"/>
</dbReference>
<dbReference type="InterPro" id="IPR003594">
    <property type="entry name" value="HATPase_dom"/>
</dbReference>
<dbReference type="Gene3D" id="3.30.565.10">
    <property type="entry name" value="Histidine kinase-like ATPase, C-terminal domain"/>
    <property type="match status" value="1"/>
</dbReference>
<reference evidence="7 8" key="1">
    <citation type="submission" date="2017-05" db="EMBL/GenBank/DDBJ databases">
        <authorList>
            <person name="Varghese N."/>
            <person name="Submissions S."/>
        </authorList>
    </citation>
    <scope>NUCLEOTIDE SEQUENCE [LARGE SCALE GENOMIC DNA]</scope>
    <source>
        <strain evidence="7 8">SM16</strain>
    </source>
</reference>
<proteinExistence type="predicted"/>
<dbReference type="PROSITE" id="PS50110">
    <property type="entry name" value="RESPONSE_REGULATORY"/>
    <property type="match status" value="1"/>
</dbReference>
<dbReference type="CDD" id="cd00082">
    <property type="entry name" value="HisKA"/>
    <property type="match status" value="1"/>
</dbReference>
<organism evidence="7 8">
    <name type="scientific">Novosphingobium panipatense</name>
    <dbReference type="NCBI Taxonomy" id="428991"/>
    <lineage>
        <taxon>Bacteria</taxon>
        <taxon>Pseudomonadati</taxon>
        <taxon>Pseudomonadota</taxon>
        <taxon>Alphaproteobacteria</taxon>
        <taxon>Sphingomonadales</taxon>
        <taxon>Sphingomonadaceae</taxon>
        <taxon>Novosphingobium</taxon>
    </lineage>
</organism>
<evidence type="ECO:0000313" key="8">
    <source>
        <dbReference type="Proteomes" id="UP001157910"/>
    </source>
</evidence>
<dbReference type="EMBL" id="FXUI01000008">
    <property type="protein sequence ID" value="SMP75411.1"/>
    <property type="molecule type" value="Genomic_DNA"/>
</dbReference>
<dbReference type="RefSeq" id="WP_283406616.1">
    <property type="nucleotide sequence ID" value="NZ_FXUI01000008.1"/>
</dbReference>
<dbReference type="InterPro" id="IPR004358">
    <property type="entry name" value="Sig_transdc_His_kin-like_C"/>
</dbReference>
<evidence type="ECO:0000259" key="6">
    <source>
        <dbReference type="PROSITE" id="PS50110"/>
    </source>
</evidence>
<dbReference type="InterPro" id="IPR036097">
    <property type="entry name" value="HisK_dim/P_sf"/>
</dbReference>
<keyword evidence="7" id="KW-0808">Transferase</keyword>
<dbReference type="CDD" id="cd00075">
    <property type="entry name" value="HATPase"/>
    <property type="match status" value="1"/>
</dbReference>
<dbReference type="Gene3D" id="1.10.287.130">
    <property type="match status" value="1"/>
</dbReference>
<feature type="domain" description="Response regulatory" evidence="6">
    <location>
        <begin position="17"/>
        <end position="134"/>
    </location>
</feature>
<evidence type="ECO:0000256" key="2">
    <source>
        <dbReference type="ARBA" id="ARBA00012438"/>
    </source>
</evidence>
<dbReference type="InterPro" id="IPR036890">
    <property type="entry name" value="HATPase_C_sf"/>
</dbReference>
<dbReference type="SMART" id="SM00387">
    <property type="entry name" value="HATPase_c"/>
    <property type="match status" value="1"/>
</dbReference>
<accession>A0ABY1QR05</accession>
<feature type="modified residue" description="4-aspartylphosphate" evidence="4">
    <location>
        <position position="66"/>
    </location>
</feature>
<dbReference type="Pfam" id="PF00512">
    <property type="entry name" value="HisKA"/>
    <property type="match status" value="1"/>
</dbReference>
<dbReference type="InterPro" id="IPR011006">
    <property type="entry name" value="CheY-like_superfamily"/>
</dbReference>